<dbReference type="PROSITE" id="PS00233">
    <property type="entry name" value="CHIT_BIND_RR_1"/>
    <property type="match status" value="1"/>
</dbReference>
<evidence type="ECO:0000313" key="5">
    <source>
        <dbReference type="EMBL" id="CAH0729113.1"/>
    </source>
</evidence>
<keyword evidence="6" id="KW-1185">Reference proteome</keyword>
<dbReference type="PRINTS" id="PR00947">
    <property type="entry name" value="CUTICLE"/>
</dbReference>
<dbReference type="GO" id="GO:0062129">
    <property type="term" value="C:chitin-based extracellular matrix"/>
    <property type="evidence" value="ECO:0007669"/>
    <property type="project" value="TreeGrafter"/>
</dbReference>
<feature type="signal peptide" evidence="4">
    <location>
        <begin position="1"/>
        <end position="16"/>
    </location>
</feature>
<dbReference type="AlphaFoldDB" id="A0A8J9VSS0"/>
<keyword evidence="1 3" id="KW-0193">Cuticle</keyword>
<reference evidence="5" key="1">
    <citation type="submission" date="2021-12" db="EMBL/GenBank/DDBJ databases">
        <authorList>
            <person name="Martin H S."/>
        </authorList>
    </citation>
    <scope>NUCLEOTIDE SEQUENCE</scope>
</reference>
<dbReference type="InterPro" id="IPR031311">
    <property type="entry name" value="CHIT_BIND_RR_consensus"/>
</dbReference>
<gene>
    <name evidence="5" type="ORF">BINO364_LOCUS14262</name>
</gene>
<dbReference type="PANTHER" id="PTHR10380:SF218">
    <property type="entry name" value="ADULT CUTICLE PROTEIN 65AA-RELATED"/>
    <property type="match status" value="1"/>
</dbReference>
<dbReference type="InterPro" id="IPR050468">
    <property type="entry name" value="Cuticle_Struct_Prot"/>
</dbReference>
<evidence type="ECO:0000256" key="2">
    <source>
        <dbReference type="ARBA" id="ARBA00022729"/>
    </source>
</evidence>
<evidence type="ECO:0000313" key="6">
    <source>
        <dbReference type="Proteomes" id="UP000838878"/>
    </source>
</evidence>
<dbReference type="GO" id="GO:0008010">
    <property type="term" value="F:structural constituent of chitin-based larval cuticle"/>
    <property type="evidence" value="ECO:0007669"/>
    <property type="project" value="TreeGrafter"/>
</dbReference>
<keyword evidence="2 4" id="KW-0732">Signal</keyword>
<sequence length="107" mass="11453">MKSFIVFALVLATALAAPPQTNDRDAQIVRYESDNIGIDGYSYGFETSNGIQASENGALTNPGTDAEALEVRGAFSYYGPDGILYEVTYTADKDGFHPNGAHFPQAP</sequence>
<dbReference type="InterPro" id="IPR000618">
    <property type="entry name" value="Insect_cuticle"/>
</dbReference>
<feature type="chain" id="PRO_5035426569" evidence="4">
    <location>
        <begin position="17"/>
        <end position="107"/>
    </location>
</feature>
<dbReference type="Pfam" id="PF00379">
    <property type="entry name" value="Chitin_bind_4"/>
    <property type="match status" value="1"/>
</dbReference>
<evidence type="ECO:0000256" key="4">
    <source>
        <dbReference type="SAM" id="SignalP"/>
    </source>
</evidence>
<proteinExistence type="predicted"/>
<evidence type="ECO:0000256" key="3">
    <source>
        <dbReference type="PROSITE-ProRule" id="PRU00497"/>
    </source>
</evidence>
<organism evidence="5 6">
    <name type="scientific">Brenthis ino</name>
    <name type="common">lesser marbled fritillary</name>
    <dbReference type="NCBI Taxonomy" id="405034"/>
    <lineage>
        <taxon>Eukaryota</taxon>
        <taxon>Metazoa</taxon>
        <taxon>Ecdysozoa</taxon>
        <taxon>Arthropoda</taxon>
        <taxon>Hexapoda</taxon>
        <taxon>Insecta</taxon>
        <taxon>Pterygota</taxon>
        <taxon>Neoptera</taxon>
        <taxon>Endopterygota</taxon>
        <taxon>Lepidoptera</taxon>
        <taxon>Glossata</taxon>
        <taxon>Ditrysia</taxon>
        <taxon>Papilionoidea</taxon>
        <taxon>Nymphalidae</taxon>
        <taxon>Heliconiinae</taxon>
        <taxon>Argynnini</taxon>
        <taxon>Brenthis</taxon>
    </lineage>
</organism>
<name>A0A8J9VSS0_9NEOP</name>
<dbReference type="PANTHER" id="PTHR10380">
    <property type="entry name" value="CUTICLE PROTEIN"/>
    <property type="match status" value="1"/>
</dbReference>
<dbReference type="EMBL" id="OV170228">
    <property type="protein sequence ID" value="CAH0729113.1"/>
    <property type="molecule type" value="Genomic_DNA"/>
</dbReference>
<evidence type="ECO:0000256" key="1">
    <source>
        <dbReference type="ARBA" id="ARBA00022460"/>
    </source>
</evidence>
<accession>A0A8J9VSS0</accession>
<dbReference type="OrthoDB" id="7255276at2759"/>
<feature type="non-terminal residue" evidence="5">
    <location>
        <position position="107"/>
    </location>
</feature>
<dbReference type="PROSITE" id="PS51155">
    <property type="entry name" value="CHIT_BIND_RR_2"/>
    <property type="match status" value="1"/>
</dbReference>
<dbReference type="Proteomes" id="UP000838878">
    <property type="component" value="Chromosome 8"/>
</dbReference>
<protein>
    <submittedName>
        <fullName evidence="5">Uncharacterized protein</fullName>
    </submittedName>
</protein>